<proteinExistence type="predicted"/>
<evidence type="ECO:0000313" key="2">
    <source>
        <dbReference type="EMBL" id="MED6145987.1"/>
    </source>
</evidence>
<organism evidence="2 3">
    <name type="scientific">Stylosanthes scabra</name>
    <dbReference type="NCBI Taxonomy" id="79078"/>
    <lineage>
        <taxon>Eukaryota</taxon>
        <taxon>Viridiplantae</taxon>
        <taxon>Streptophyta</taxon>
        <taxon>Embryophyta</taxon>
        <taxon>Tracheophyta</taxon>
        <taxon>Spermatophyta</taxon>
        <taxon>Magnoliopsida</taxon>
        <taxon>eudicotyledons</taxon>
        <taxon>Gunneridae</taxon>
        <taxon>Pentapetalae</taxon>
        <taxon>rosids</taxon>
        <taxon>fabids</taxon>
        <taxon>Fabales</taxon>
        <taxon>Fabaceae</taxon>
        <taxon>Papilionoideae</taxon>
        <taxon>50 kb inversion clade</taxon>
        <taxon>dalbergioids sensu lato</taxon>
        <taxon>Dalbergieae</taxon>
        <taxon>Pterocarpus clade</taxon>
        <taxon>Stylosanthes</taxon>
    </lineage>
</organism>
<gene>
    <name evidence="2" type="ORF">PIB30_030325</name>
</gene>
<feature type="region of interest" description="Disordered" evidence="1">
    <location>
        <begin position="165"/>
        <end position="188"/>
    </location>
</feature>
<keyword evidence="3" id="KW-1185">Reference proteome</keyword>
<accession>A0ABU6TBA1</accession>
<reference evidence="2 3" key="1">
    <citation type="journal article" date="2023" name="Plants (Basel)">
        <title>Bridging the Gap: Combining Genomics and Transcriptomics Approaches to Understand Stylosanthes scabra, an Orphan Legume from the Brazilian Caatinga.</title>
        <authorList>
            <person name="Ferreira-Neto J.R.C."/>
            <person name="da Silva M.D."/>
            <person name="Binneck E."/>
            <person name="de Melo N.F."/>
            <person name="da Silva R.H."/>
            <person name="de Melo A.L.T.M."/>
            <person name="Pandolfi V."/>
            <person name="Bustamante F.O."/>
            <person name="Brasileiro-Vidal A.C."/>
            <person name="Benko-Iseppon A.M."/>
        </authorList>
    </citation>
    <scope>NUCLEOTIDE SEQUENCE [LARGE SCALE GENOMIC DNA]</scope>
    <source>
        <tissue evidence="2">Leaves</tissue>
    </source>
</reference>
<comment type="caution">
    <text evidence="2">The sequence shown here is derived from an EMBL/GenBank/DDBJ whole genome shotgun (WGS) entry which is preliminary data.</text>
</comment>
<dbReference type="EMBL" id="JASCZI010090747">
    <property type="protein sequence ID" value="MED6145987.1"/>
    <property type="molecule type" value="Genomic_DNA"/>
</dbReference>
<evidence type="ECO:0000256" key="1">
    <source>
        <dbReference type="SAM" id="MobiDB-lite"/>
    </source>
</evidence>
<protein>
    <submittedName>
        <fullName evidence="2">Uncharacterized protein</fullName>
    </submittedName>
</protein>
<dbReference type="Proteomes" id="UP001341840">
    <property type="component" value="Unassembled WGS sequence"/>
</dbReference>
<sequence length="208" mass="24281">MENPHLPTFPLPYFPQDYEFYKRLAEPFPFSARPKSPTEVKTLARQCLFYWLHRLLLITQITVNPRHFDVDFPYYFVPIIKGPIPEEMLWQFSGSYLEQLFTMFAPISLWRGKLYNLLNAHELSLFSYTIGMAQDSDPWGGPFSQDPNNYDEEPGARVYVPLTSPTHVDAGIDDTEEPDEGDYYYQQSDDDNFGPLHNDFADHEPIIK</sequence>
<evidence type="ECO:0000313" key="3">
    <source>
        <dbReference type="Proteomes" id="UP001341840"/>
    </source>
</evidence>
<name>A0ABU6TBA1_9FABA</name>
<feature type="compositionally biased region" description="Acidic residues" evidence="1">
    <location>
        <begin position="171"/>
        <end position="188"/>
    </location>
</feature>